<sequence length="166" mass="18652">MSEAQESAQLLAGPELPTIVLESILHGSTFSGNSCGIVNLTPYDGHLERVCTKWKLSHGQDALTLRSFSLGINIDHVSYSEREWKKGCRIFEGHRTYDPQVAACTTLSVEDYPMKFVMVSVDKTQKGVKQLSFNLPNSVRLMYQDDAVRSHEWKQLILDFDAKCLG</sequence>
<organism evidence="1 2">
    <name type="scientific">Durusdinium trenchii</name>
    <dbReference type="NCBI Taxonomy" id="1381693"/>
    <lineage>
        <taxon>Eukaryota</taxon>
        <taxon>Sar</taxon>
        <taxon>Alveolata</taxon>
        <taxon>Dinophyceae</taxon>
        <taxon>Suessiales</taxon>
        <taxon>Symbiodiniaceae</taxon>
        <taxon>Durusdinium</taxon>
    </lineage>
</organism>
<gene>
    <name evidence="1" type="ORF">CCMP2556_LOCUS28567</name>
</gene>
<dbReference type="EMBL" id="CAXAMN010021327">
    <property type="protein sequence ID" value="CAK9057968.1"/>
    <property type="molecule type" value="Genomic_DNA"/>
</dbReference>
<accession>A0ABP0N3H1</accession>
<name>A0ABP0N3H1_9DINO</name>
<dbReference type="Proteomes" id="UP001642484">
    <property type="component" value="Unassembled WGS sequence"/>
</dbReference>
<comment type="caution">
    <text evidence="1">The sequence shown here is derived from an EMBL/GenBank/DDBJ whole genome shotgun (WGS) entry which is preliminary data.</text>
</comment>
<keyword evidence="2" id="KW-1185">Reference proteome</keyword>
<evidence type="ECO:0000313" key="2">
    <source>
        <dbReference type="Proteomes" id="UP001642484"/>
    </source>
</evidence>
<evidence type="ECO:0000313" key="1">
    <source>
        <dbReference type="EMBL" id="CAK9057968.1"/>
    </source>
</evidence>
<protein>
    <submittedName>
        <fullName evidence="1">Uncharacterized protein</fullName>
    </submittedName>
</protein>
<reference evidence="1 2" key="1">
    <citation type="submission" date="2024-02" db="EMBL/GenBank/DDBJ databases">
        <authorList>
            <person name="Chen Y."/>
            <person name="Shah S."/>
            <person name="Dougan E. K."/>
            <person name="Thang M."/>
            <person name="Chan C."/>
        </authorList>
    </citation>
    <scope>NUCLEOTIDE SEQUENCE [LARGE SCALE GENOMIC DNA]</scope>
</reference>
<proteinExistence type="predicted"/>